<accession>A0A0L0DGI2</accession>
<name>A0A0L0DGI2_THETB</name>
<proteinExistence type="predicted"/>
<evidence type="ECO:0000313" key="3">
    <source>
        <dbReference type="Proteomes" id="UP000054408"/>
    </source>
</evidence>
<feature type="region of interest" description="Disordered" evidence="1">
    <location>
        <begin position="607"/>
        <end position="628"/>
    </location>
</feature>
<reference evidence="2 3" key="1">
    <citation type="submission" date="2010-05" db="EMBL/GenBank/DDBJ databases">
        <title>The Genome Sequence of Thecamonas trahens ATCC 50062.</title>
        <authorList>
            <consortium name="The Broad Institute Genome Sequencing Platform"/>
            <person name="Russ C."/>
            <person name="Cuomo C."/>
            <person name="Shea T."/>
            <person name="Young S.K."/>
            <person name="Zeng Q."/>
            <person name="Koehrsen M."/>
            <person name="Haas B."/>
            <person name="Borodovsky M."/>
            <person name="Guigo R."/>
            <person name="Alvarado L."/>
            <person name="Berlin A."/>
            <person name="Bochicchio J."/>
            <person name="Borenstein D."/>
            <person name="Chapman S."/>
            <person name="Chen Z."/>
            <person name="Freedman E."/>
            <person name="Gellesch M."/>
            <person name="Goldberg J."/>
            <person name="Griggs A."/>
            <person name="Gujja S."/>
            <person name="Heilman E."/>
            <person name="Heiman D."/>
            <person name="Hepburn T."/>
            <person name="Howarth C."/>
            <person name="Jen D."/>
            <person name="Larson L."/>
            <person name="Mehta T."/>
            <person name="Park D."/>
            <person name="Pearson M."/>
            <person name="Roberts A."/>
            <person name="Saif S."/>
            <person name="Shenoy N."/>
            <person name="Sisk P."/>
            <person name="Stolte C."/>
            <person name="Sykes S."/>
            <person name="Thomson T."/>
            <person name="Walk T."/>
            <person name="White J."/>
            <person name="Yandava C."/>
            <person name="Burger G."/>
            <person name="Gray M.W."/>
            <person name="Holland P.W.H."/>
            <person name="King N."/>
            <person name="Lang F.B.F."/>
            <person name="Roger A.J."/>
            <person name="Ruiz-Trillo I."/>
            <person name="Lander E."/>
            <person name="Nusbaum C."/>
        </authorList>
    </citation>
    <scope>NUCLEOTIDE SEQUENCE [LARGE SCALE GENOMIC DNA]</scope>
    <source>
        <strain evidence="2 3">ATCC 50062</strain>
    </source>
</reference>
<dbReference type="RefSeq" id="XP_013756105.1">
    <property type="nucleotide sequence ID" value="XM_013900651.1"/>
</dbReference>
<feature type="compositionally biased region" description="Low complexity" evidence="1">
    <location>
        <begin position="269"/>
        <end position="287"/>
    </location>
</feature>
<protein>
    <submittedName>
        <fullName evidence="2">Uncharacterized protein</fullName>
    </submittedName>
</protein>
<feature type="region of interest" description="Disordered" evidence="1">
    <location>
        <begin position="453"/>
        <end position="491"/>
    </location>
</feature>
<feature type="compositionally biased region" description="Pro residues" evidence="1">
    <location>
        <begin position="613"/>
        <end position="628"/>
    </location>
</feature>
<feature type="compositionally biased region" description="Polar residues" evidence="1">
    <location>
        <begin position="344"/>
        <end position="353"/>
    </location>
</feature>
<sequence>MTSTPPGKNLHTPTRQHLTRLQSISKMVNSKRGQGNASDSRPFKRALVPLTQGVEGSMYKKKLKARLGKDSVPLAAAHARCLQLAKDNTGCDWPLSKGAFKDFVREAYNGYKDFSGLEEAVLALEVGVVDMRVLALKICDKHHRATRTGVNKAAKKQDTTPKNLSALRAKIEASVKADYDQRDADECVARLNAKHDALVERFLAAMGFADMDIADMDIAVPSVTAAPPPCTPHPAAAPATVASAPAIASLLIAADGSGYHRSQATSSAAAHAPYSPSHGSPSGYQSYADGSGRRSRAGYSPYGEHGGYPSRSASRLAQYESPSRGADEYRAAEAEAEAGPCTRRGSSGNTPRRGQTAHILPGREVVGEPPARFAVGAHNRSRVSRALQASSEPSPEVQALDAQVMARSLRREATKLESAVETLRHHLTNTDDAEDRRRIQARLASLQARAAEIKSQQSRVEHSTPPRVLIGVPGRSPSRLSHAPRSVVPREEQTRYARELQAQVEERSRWRRLNEPAGDLAAEANARKQRESYAARCNAAVAAESKRFTKPVGVTLESQPRKSIDIEARRQYKLILDEQRKERTRLKAAPPREFRLPAKKAEYMEPHNLYSFKPPPPDPDMPSVPKPPLVTLATMARREDRRPPWMKSERP</sequence>
<feature type="region of interest" description="Disordered" evidence="1">
    <location>
        <begin position="269"/>
        <end position="356"/>
    </location>
</feature>
<dbReference type="Proteomes" id="UP000054408">
    <property type="component" value="Unassembled WGS sequence"/>
</dbReference>
<dbReference type="GeneID" id="25566510"/>
<evidence type="ECO:0000256" key="1">
    <source>
        <dbReference type="SAM" id="MobiDB-lite"/>
    </source>
</evidence>
<gene>
    <name evidence="2" type="ORF">AMSG_07636</name>
</gene>
<dbReference type="AlphaFoldDB" id="A0A0L0DGI2"/>
<organism evidence="2 3">
    <name type="scientific">Thecamonas trahens ATCC 50062</name>
    <dbReference type="NCBI Taxonomy" id="461836"/>
    <lineage>
        <taxon>Eukaryota</taxon>
        <taxon>Apusozoa</taxon>
        <taxon>Apusomonadida</taxon>
        <taxon>Apusomonadidae</taxon>
        <taxon>Thecamonas</taxon>
    </lineage>
</organism>
<dbReference type="EMBL" id="GL349467">
    <property type="protein sequence ID" value="KNC51442.1"/>
    <property type="molecule type" value="Genomic_DNA"/>
</dbReference>
<keyword evidence="3" id="KW-1185">Reference proteome</keyword>
<evidence type="ECO:0000313" key="2">
    <source>
        <dbReference type="EMBL" id="KNC51442.1"/>
    </source>
</evidence>